<accession>A0ABQ5KBZ5</accession>
<protein>
    <submittedName>
        <fullName evidence="1">Uncharacterized protein</fullName>
    </submittedName>
</protein>
<proteinExistence type="predicted"/>
<keyword evidence="2" id="KW-1185">Reference proteome</keyword>
<gene>
    <name evidence="1" type="ORF">ADUPG1_000632</name>
</gene>
<comment type="caution">
    <text evidence="1">The sequence shown here is derived from an EMBL/GenBank/DDBJ whole genome shotgun (WGS) entry which is preliminary data.</text>
</comment>
<name>A0ABQ5KBZ5_9EUKA</name>
<sequence length="274" mass="31251">MVRLQSGIRAKCGGEEINIVGYLSMVTADSPERWRILNFPHSGDTCPICQARGEYFPTILNILRRHNYTRRKHVAGWRAHDFARFLTHLHLILLPIIDLDCARTPRKETRGKSHGGHFTKEEDMVRLQSGIRAKCGGEEINIDIPVDHMHSEEKRQGERVTEVIKLCMADLEYSKPMAMNYVNQACSLIALDTGSFKTFEHVAGWRAHDFARFLTHLHLILLPIIDLDCARTPRYEQAKKDLQIVAQASALMSFIGLHNKGTDENDTSFCEVEE</sequence>
<evidence type="ECO:0000313" key="1">
    <source>
        <dbReference type="EMBL" id="GKT28411.1"/>
    </source>
</evidence>
<reference evidence="1" key="1">
    <citation type="submission" date="2022-03" db="EMBL/GenBank/DDBJ databases">
        <title>Draft genome sequence of Aduncisulcus paluster, a free-living microaerophilic Fornicata.</title>
        <authorList>
            <person name="Yuyama I."/>
            <person name="Kume K."/>
            <person name="Tamura T."/>
            <person name="Inagaki Y."/>
            <person name="Hashimoto T."/>
        </authorList>
    </citation>
    <scope>NUCLEOTIDE SEQUENCE</scope>
    <source>
        <strain evidence="1">NY0171</strain>
    </source>
</reference>
<evidence type="ECO:0000313" key="2">
    <source>
        <dbReference type="Proteomes" id="UP001057375"/>
    </source>
</evidence>
<organism evidence="1 2">
    <name type="scientific">Aduncisulcus paluster</name>
    <dbReference type="NCBI Taxonomy" id="2918883"/>
    <lineage>
        <taxon>Eukaryota</taxon>
        <taxon>Metamonada</taxon>
        <taxon>Carpediemonas-like organisms</taxon>
        <taxon>Aduncisulcus</taxon>
    </lineage>
</organism>
<dbReference type="Proteomes" id="UP001057375">
    <property type="component" value="Unassembled WGS sequence"/>
</dbReference>
<dbReference type="EMBL" id="BQXS01000271">
    <property type="protein sequence ID" value="GKT28411.1"/>
    <property type="molecule type" value="Genomic_DNA"/>
</dbReference>